<evidence type="ECO:0000259" key="4">
    <source>
        <dbReference type="PROSITE" id="PS51393"/>
    </source>
</evidence>
<dbReference type="Gene3D" id="3.10.450.60">
    <property type="match status" value="1"/>
</dbReference>
<reference evidence="5 6" key="1">
    <citation type="submission" date="2014-06" db="EMBL/GenBank/DDBJ databases">
        <authorList>
            <person name="Swart Estienne"/>
        </authorList>
    </citation>
    <scope>NUCLEOTIDE SEQUENCE [LARGE SCALE GENOMIC DNA]</scope>
    <source>
        <strain evidence="5 6">130c</strain>
    </source>
</reference>
<dbReference type="Proteomes" id="UP000039865">
    <property type="component" value="Unassembled WGS sequence"/>
</dbReference>
<dbReference type="InterPro" id="IPR036226">
    <property type="entry name" value="LipOase_C_sf"/>
</dbReference>
<proteinExistence type="predicted"/>
<dbReference type="Pfam" id="PF00305">
    <property type="entry name" value="Lipoxygenase"/>
    <property type="match status" value="1"/>
</dbReference>
<dbReference type="GO" id="GO:0034440">
    <property type="term" value="P:lipid oxidation"/>
    <property type="evidence" value="ECO:0007669"/>
    <property type="project" value="InterPro"/>
</dbReference>
<dbReference type="GO" id="GO:0016702">
    <property type="term" value="F:oxidoreductase activity, acting on single donors with incorporation of molecular oxygen, incorporation of two atoms of oxygen"/>
    <property type="evidence" value="ECO:0007669"/>
    <property type="project" value="InterPro"/>
</dbReference>
<evidence type="ECO:0000313" key="5">
    <source>
        <dbReference type="EMBL" id="CDW79272.1"/>
    </source>
</evidence>
<dbReference type="OrthoDB" id="187102at2759"/>
<sequence>MSQMESLPHADYDLLAKCPFTGSRWEANNSSNKLNELSIKVAANRSHHRWHRFPFRFFFQDMQTVFDNFSDEMPLEKFGNRRPKVTHCVGACSKGRWVSYDNHNYTGIFQGSEEGLFRFSLAKQINLWAYKDESPFGPGLAIKFPRSNIPSANMVFMGTSVGRPSSNFFEYDLSTHLPAINENDKSLNPVKRAIPKAFRKASSWPNMLGSSDFASFDKDGIEAKPPMFPYRIHLQPNHDLLPLFARRKEEVSLEDNYYLKQFASLQKNTIVYYILAQPTPFSESLIGPIGHLEITEIPVTSLYGDTKLFFRHTRMEDDFALHPEWKLAASEIQQYQASLSFPYHYPNISSLPLQLPNHKEKMNDLDHQISAQFEWLPKQHPLLKQPSNVPPTLNEIPPIEITLETEHRKASITKVANYVKKQVWKNNKMLPFQLSKDPFYPWLFAIRGMQVPSVVGEWRTDKSFAMQRLSGLNPGFIRKVHELPPRIAALLPSDVSIDSVYVCDYEILQHCKSPPERFLVLQPLAIQLDRISESPHIFTPHDPPGIWLCAKIHFQTADACFHVFCSHYAETHAIMEAVYVSMRRNLSTQHPLLNLLKPHFWYTIHIGDNSRRKLLGEEGILPKFMAPGFLGQNTLLEACLERWSFKNLDFPSVLADRGISNIPDYYWCDDSMELWNIIGRFINSIISLIYQSDSEVAMDIELAAWMNEITKMIGKGFRDIKGLNSNGTLQTREDLAFFLHQIIFNVTKLYSEYATFKLDPRRMLAQDDISEKEIAAALPATSYEGLMQIAIVSSLSIPTQRPIGKYEADFLFGIQGSHKEIIKFRQDLRELSQRIKVRNKHLNLMGKPSYSYLDPDRISQSIEL</sequence>
<evidence type="ECO:0000313" key="6">
    <source>
        <dbReference type="Proteomes" id="UP000039865"/>
    </source>
</evidence>
<organism evidence="5 6">
    <name type="scientific">Stylonychia lemnae</name>
    <name type="common">Ciliate</name>
    <dbReference type="NCBI Taxonomy" id="5949"/>
    <lineage>
        <taxon>Eukaryota</taxon>
        <taxon>Sar</taxon>
        <taxon>Alveolata</taxon>
        <taxon>Ciliophora</taxon>
        <taxon>Intramacronucleata</taxon>
        <taxon>Spirotrichea</taxon>
        <taxon>Stichotrichia</taxon>
        <taxon>Sporadotrichida</taxon>
        <taxon>Oxytrichidae</taxon>
        <taxon>Stylonychinae</taxon>
        <taxon>Stylonychia</taxon>
    </lineage>
</organism>
<dbReference type="PRINTS" id="PR00087">
    <property type="entry name" value="LIPOXYGENASE"/>
</dbReference>
<dbReference type="InterPro" id="IPR000907">
    <property type="entry name" value="LipOase"/>
</dbReference>
<keyword evidence="2" id="KW-0223">Dioxygenase</keyword>
<dbReference type="GO" id="GO:0046872">
    <property type="term" value="F:metal ion binding"/>
    <property type="evidence" value="ECO:0007669"/>
    <property type="project" value="UniProtKB-KW"/>
</dbReference>
<dbReference type="InterPro" id="IPR013819">
    <property type="entry name" value="LipOase_C"/>
</dbReference>
<dbReference type="PROSITE" id="PS51393">
    <property type="entry name" value="LIPOXYGENASE_3"/>
    <property type="match status" value="1"/>
</dbReference>
<feature type="domain" description="Lipoxygenase" evidence="4">
    <location>
        <begin position="521"/>
        <end position="864"/>
    </location>
</feature>
<keyword evidence="3" id="KW-0560">Oxidoreductase</keyword>
<gene>
    <name evidence="5" type="primary">Contig1794.g1939</name>
    <name evidence="5" type="ORF">STYLEM_8258</name>
</gene>
<name>A0A078ACE9_STYLE</name>
<dbReference type="Gene3D" id="1.20.245.10">
    <property type="entry name" value="Lipoxygenase-1, Domain 5"/>
    <property type="match status" value="1"/>
</dbReference>
<dbReference type="InParanoid" id="A0A078ACE9"/>
<dbReference type="AlphaFoldDB" id="A0A078ACE9"/>
<evidence type="ECO:0000256" key="1">
    <source>
        <dbReference type="ARBA" id="ARBA00022723"/>
    </source>
</evidence>
<keyword evidence="1" id="KW-0479">Metal-binding</keyword>
<dbReference type="EMBL" id="CCKQ01007845">
    <property type="protein sequence ID" value="CDW79272.1"/>
    <property type="molecule type" value="Genomic_DNA"/>
</dbReference>
<evidence type="ECO:0000256" key="2">
    <source>
        <dbReference type="ARBA" id="ARBA00022964"/>
    </source>
</evidence>
<dbReference type="SUPFAM" id="SSF48484">
    <property type="entry name" value="Lipoxigenase"/>
    <property type="match status" value="1"/>
</dbReference>
<accession>A0A078ACE9</accession>
<dbReference type="PANTHER" id="PTHR11771">
    <property type="entry name" value="LIPOXYGENASE"/>
    <property type="match status" value="1"/>
</dbReference>
<keyword evidence="6" id="KW-1185">Reference proteome</keyword>
<protein>
    <submittedName>
        <fullName evidence="5">Arachidonate 12-12s-type</fullName>
    </submittedName>
</protein>
<evidence type="ECO:0000256" key="3">
    <source>
        <dbReference type="ARBA" id="ARBA00023002"/>
    </source>
</evidence>